<evidence type="ECO:0000256" key="4">
    <source>
        <dbReference type="ARBA" id="ARBA00022692"/>
    </source>
</evidence>
<evidence type="ECO:0000256" key="5">
    <source>
        <dbReference type="ARBA" id="ARBA00022927"/>
    </source>
</evidence>
<feature type="transmembrane region" description="Helical" evidence="9">
    <location>
        <begin position="64"/>
        <end position="85"/>
    </location>
</feature>
<keyword evidence="4 9" id="KW-0812">Transmembrane</keyword>
<evidence type="ECO:0000256" key="2">
    <source>
        <dbReference type="ARBA" id="ARBA00008160"/>
    </source>
</evidence>
<keyword evidence="8 9" id="KW-0472">Membrane</keyword>
<keyword evidence="7" id="KW-0333">Golgi apparatus</keyword>
<dbReference type="GO" id="GO:0000139">
    <property type="term" value="C:Golgi membrane"/>
    <property type="evidence" value="ECO:0007669"/>
    <property type="project" value="UniProtKB-SubCell"/>
</dbReference>
<sequence>MSGNFRYTRWDPVLISSQIVAIQSTFYVTFGLIALLFSTLFGHYPSLDIILNFQVISFRTSMGILTILCTILNSVAGSLILFNVIQRAKPCLDFTLTTYLIHLLCVWMYNGQFPFSFLWWTLNVVAITIMCVCGEFLCLKSEMKSIPLLVSSHTSSL</sequence>
<dbReference type="AlphaFoldDB" id="A0A9Q0RMB7"/>
<comment type="similarity">
    <text evidence="2">Belongs to the SYS1 family.</text>
</comment>
<feature type="transmembrane region" description="Helical" evidence="9">
    <location>
        <begin position="117"/>
        <end position="139"/>
    </location>
</feature>
<name>A0A9Q0RMB7_BLOTA</name>
<evidence type="ECO:0000256" key="1">
    <source>
        <dbReference type="ARBA" id="ARBA00004653"/>
    </source>
</evidence>
<protein>
    <recommendedName>
        <fullName evidence="12">Protein SYS1 homolog</fullName>
    </recommendedName>
</protein>
<comment type="subcellular location">
    <subcellularLocation>
        <location evidence="1">Golgi apparatus membrane</location>
        <topology evidence="1">Multi-pass membrane protein</topology>
    </subcellularLocation>
</comment>
<keyword evidence="6 9" id="KW-1133">Transmembrane helix</keyword>
<evidence type="ECO:0000256" key="9">
    <source>
        <dbReference type="SAM" id="Phobius"/>
    </source>
</evidence>
<evidence type="ECO:0000313" key="10">
    <source>
        <dbReference type="EMBL" id="KAJ6221228.1"/>
    </source>
</evidence>
<keyword evidence="5" id="KW-0653">Protein transport</keyword>
<evidence type="ECO:0000256" key="8">
    <source>
        <dbReference type="ARBA" id="ARBA00023136"/>
    </source>
</evidence>
<dbReference type="Proteomes" id="UP001142055">
    <property type="component" value="Chromosome 2"/>
</dbReference>
<evidence type="ECO:0000256" key="7">
    <source>
        <dbReference type="ARBA" id="ARBA00023034"/>
    </source>
</evidence>
<feature type="transmembrane region" description="Helical" evidence="9">
    <location>
        <begin position="20"/>
        <end position="44"/>
    </location>
</feature>
<evidence type="ECO:0008006" key="12">
    <source>
        <dbReference type="Google" id="ProtNLM"/>
    </source>
</evidence>
<evidence type="ECO:0000256" key="3">
    <source>
        <dbReference type="ARBA" id="ARBA00022448"/>
    </source>
</evidence>
<dbReference type="GO" id="GO:0006895">
    <property type="term" value="P:Golgi to endosome transport"/>
    <property type="evidence" value="ECO:0007669"/>
    <property type="project" value="TreeGrafter"/>
</dbReference>
<dbReference type="PANTHER" id="PTHR12952">
    <property type="entry name" value="SYS1"/>
    <property type="match status" value="1"/>
</dbReference>
<dbReference type="EMBL" id="JAPWDV010000002">
    <property type="protein sequence ID" value="KAJ6221228.1"/>
    <property type="molecule type" value="Genomic_DNA"/>
</dbReference>
<dbReference type="GO" id="GO:0034067">
    <property type="term" value="P:protein localization to Golgi apparatus"/>
    <property type="evidence" value="ECO:0007669"/>
    <property type="project" value="TreeGrafter"/>
</dbReference>
<gene>
    <name evidence="10" type="ORF">RDWZM_007040</name>
</gene>
<dbReference type="InterPro" id="IPR019185">
    <property type="entry name" value="Integral_membrane_SYS1-rel"/>
</dbReference>
<accession>A0A9Q0RMB7</accession>
<dbReference type="GO" id="GO:0005829">
    <property type="term" value="C:cytosol"/>
    <property type="evidence" value="ECO:0007669"/>
    <property type="project" value="GOC"/>
</dbReference>
<dbReference type="OMA" id="EYEMVGM"/>
<dbReference type="GO" id="GO:0043001">
    <property type="term" value="P:Golgi to plasma membrane protein transport"/>
    <property type="evidence" value="ECO:0007669"/>
    <property type="project" value="TreeGrafter"/>
</dbReference>
<reference evidence="10" key="1">
    <citation type="submission" date="2022-12" db="EMBL/GenBank/DDBJ databases">
        <title>Genome assemblies of Blomia tropicalis.</title>
        <authorList>
            <person name="Cui Y."/>
        </authorList>
    </citation>
    <scope>NUCLEOTIDE SEQUENCE</scope>
    <source>
        <tissue evidence="10">Adult mites</tissue>
    </source>
</reference>
<keyword evidence="11" id="KW-1185">Reference proteome</keyword>
<organism evidence="10 11">
    <name type="scientific">Blomia tropicalis</name>
    <name type="common">Mite</name>
    <dbReference type="NCBI Taxonomy" id="40697"/>
    <lineage>
        <taxon>Eukaryota</taxon>
        <taxon>Metazoa</taxon>
        <taxon>Ecdysozoa</taxon>
        <taxon>Arthropoda</taxon>
        <taxon>Chelicerata</taxon>
        <taxon>Arachnida</taxon>
        <taxon>Acari</taxon>
        <taxon>Acariformes</taxon>
        <taxon>Sarcoptiformes</taxon>
        <taxon>Astigmata</taxon>
        <taxon>Glycyphagoidea</taxon>
        <taxon>Echimyopodidae</taxon>
        <taxon>Blomia</taxon>
    </lineage>
</organism>
<dbReference type="PANTHER" id="PTHR12952:SF0">
    <property type="entry name" value="PROTEIN SYS1 HOMOLOG"/>
    <property type="match status" value="1"/>
</dbReference>
<dbReference type="GO" id="GO:0005802">
    <property type="term" value="C:trans-Golgi network"/>
    <property type="evidence" value="ECO:0007669"/>
    <property type="project" value="TreeGrafter"/>
</dbReference>
<evidence type="ECO:0000313" key="11">
    <source>
        <dbReference type="Proteomes" id="UP001142055"/>
    </source>
</evidence>
<evidence type="ECO:0000256" key="6">
    <source>
        <dbReference type="ARBA" id="ARBA00022989"/>
    </source>
</evidence>
<feature type="transmembrane region" description="Helical" evidence="9">
    <location>
        <begin position="92"/>
        <end position="111"/>
    </location>
</feature>
<comment type="caution">
    <text evidence="10">The sequence shown here is derived from an EMBL/GenBank/DDBJ whole genome shotgun (WGS) entry which is preliminary data.</text>
</comment>
<keyword evidence="3" id="KW-0813">Transport</keyword>
<proteinExistence type="inferred from homology"/>
<dbReference type="OrthoDB" id="542931at2759"/>
<dbReference type="Pfam" id="PF09801">
    <property type="entry name" value="SYS1"/>
    <property type="match status" value="1"/>
</dbReference>